<keyword evidence="3" id="KW-1185">Reference proteome</keyword>
<name>A0A9D4AVI9_9SAUR</name>
<dbReference type="EMBL" id="JAHDVG010000474">
    <property type="protein sequence ID" value="KAH1177927.1"/>
    <property type="molecule type" value="Genomic_DNA"/>
</dbReference>
<gene>
    <name evidence="2" type="ORF">KIL84_011629</name>
</gene>
<sequence length="101" mass="11596">MYNEKQSDTETSKSLYRIQRARDGKDTSDLPIPHYRVNVMINPPLKSMGILMGVRQAGFGFFVYDCILYNVSSSALSIPVLNSTRKTGQMWQKKHSKVYFN</sequence>
<accession>A0A9D4AVI9</accession>
<proteinExistence type="predicted"/>
<evidence type="ECO:0000313" key="2">
    <source>
        <dbReference type="EMBL" id="KAH1177927.1"/>
    </source>
</evidence>
<comment type="caution">
    <text evidence="2">The sequence shown here is derived from an EMBL/GenBank/DDBJ whole genome shotgun (WGS) entry which is preliminary data.</text>
</comment>
<evidence type="ECO:0000256" key="1">
    <source>
        <dbReference type="SAM" id="MobiDB-lite"/>
    </source>
</evidence>
<evidence type="ECO:0000313" key="3">
    <source>
        <dbReference type="Proteomes" id="UP000827986"/>
    </source>
</evidence>
<dbReference type="Proteomes" id="UP000827986">
    <property type="component" value="Unassembled WGS sequence"/>
</dbReference>
<feature type="region of interest" description="Disordered" evidence="1">
    <location>
        <begin position="1"/>
        <end position="29"/>
    </location>
</feature>
<feature type="compositionally biased region" description="Basic and acidic residues" evidence="1">
    <location>
        <begin position="1"/>
        <end position="11"/>
    </location>
</feature>
<organism evidence="2 3">
    <name type="scientific">Mauremys mutica</name>
    <name type="common">yellowpond turtle</name>
    <dbReference type="NCBI Taxonomy" id="74926"/>
    <lineage>
        <taxon>Eukaryota</taxon>
        <taxon>Metazoa</taxon>
        <taxon>Chordata</taxon>
        <taxon>Craniata</taxon>
        <taxon>Vertebrata</taxon>
        <taxon>Euteleostomi</taxon>
        <taxon>Archelosauria</taxon>
        <taxon>Testudinata</taxon>
        <taxon>Testudines</taxon>
        <taxon>Cryptodira</taxon>
        <taxon>Durocryptodira</taxon>
        <taxon>Testudinoidea</taxon>
        <taxon>Geoemydidae</taxon>
        <taxon>Geoemydinae</taxon>
        <taxon>Mauremys</taxon>
    </lineage>
</organism>
<protein>
    <submittedName>
        <fullName evidence="2">Uncharacterized protein</fullName>
    </submittedName>
</protein>
<reference evidence="2" key="1">
    <citation type="submission" date="2021-09" db="EMBL/GenBank/DDBJ databases">
        <title>The genome of Mauremys mutica provides insights into the evolution of semi-aquatic lifestyle.</title>
        <authorList>
            <person name="Gong S."/>
            <person name="Gao Y."/>
        </authorList>
    </citation>
    <scope>NUCLEOTIDE SEQUENCE</scope>
    <source>
        <strain evidence="2">MM-2020</strain>
        <tissue evidence="2">Muscle</tissue>
    </source>
</reference>
<dbReference type="AlphaFoldDB" id="A0A9D4AVI9"/>